<keyword evidence="2" id="KW-1185">Reference proteome</keyword>
<dbReference type="Proteomes" id="UP000015106">
    <property type="component" value="Chromosome 2"/>
</dbReference>
<protein>
    <submittedName>
        <fullName evidence="1">Uncharacterized protein</fullName>
    </submittedName>
</protein>
<dbReference type="EnsemblPlants" id="TuG1812G0200004747.01.T03">
    <property type="protein sequence ID" value="TuG1812G0200004747.01.T03"/>
    <property type="gene ID" value="TuG1812G0200004747.01"/>
</dbReference>
<proteinExistence type="predicted"/>
<dbReference type="Gramene" id="TuG1812G0200004747.01.T03">
    <property type="protein sequence ID" value="TuG1812G0200004747.01.T03"/>
    <property type="gene ID" value="TuG1812G0200004747.01"/>
</dbReference>
<evidence type="ECO:0000313" key="1">
    <source>
        <dbReference type="EnsemblPlants" id="TuG1812G0200004747.01.T03"/>
    </source>
</evidence>
<dbReference type="AlphaFoldDB" id="A0A8R7PI63"/>
<evidence type="ECO:0000313" key="2">
    <source>
        <dbReference type="Proteomes" id="UP000015106"/>
    </source>
</evidence>
<reference evidence="1" key="3">
    <citation type="submission" date="2022-06" db="UniProtKB">
        <authorList>
            <consortium name="EnsemblPlants"/>
        </authorList>
    </citation>
    <scope>IDENTIFICATION</scope>
</reference>
<reference evidence="2" key="1">
    <citation type="journal article" date="2013" name="Nature">
        <title>Draft genome of the wheat A-genome progenitor Triticum urartu.</title>
        <authorList>
            <person name="Ling H.Q."/>
            <person name="Zhao S."/>
            <person name="Liu D."/>
            <person name="Wang J."/>
            <person name="Sun H."/>
            <person name="Zhang C."/>
            <person name="Fan H."/>
            <person name="Li D."/>
            <person name="Dong L."/>
            <person name="Tao Y."/>
            <person name="Gao C."/>
            <person name="Wu H."/>
            <person name="Li Y."/>
            <person name="Cui Y."/>
            <person name="Guo X."/>
            <person name="Zheng S."/>
            <person name="Wang B."/>
            <person name="Yu K."/>
            <person name="Liang Q."/>
            <person name="Yang W."/>
            <person name="Lou X."/>
            <person name="Chen J."/>
            <person name="Feng M."/>
            <person name="Jian J."/>
            <person name="Zhang X."/>
            <person name="Luo G."/>
            <person name="Jiang Y."/>
            <person name="Liu J."/>
            <person name="Wang Z."/>
            <person name="Sha Y."/>
            <person name="Zhang B."/>
            <person name="Wu H."/>
            <person name="Tang D."/>
            <person name="Shen Q."/>
            <person name="Xue P."/>
            <person name="Zou S."/>
            <person name="Wang X."/>
            <person name="Liu X."/>
            <person name="Wang F."/>
            <person name="Yang Y."/>
            <person name="An X."/>
            <person name="Dong Z."/>
            <person name="Zhang K."/>
            <person name="Zhang X."/>
            <person name="Luo M.C."/>
            <person name="Dvorak J."/>
            <person name="Tong Y."/>
            <person name="Wang J."/>
            <person name="Yang H."/>
            <person name="Li Z."/>
            <person name="Wang D."/>
            <person name="Zhang A."/>
            <person name="Wang J."/>
        </authorList>
    </citation>
    <scope>NUCLEOTIDE SEQUENCE</scope>
    <source>
        <strain evidence="2">cv. G1812</strain>
    </source>
</reference>
<name>A0A8R7PI63_TRIUA</name>
<sequence>AVGREGAVATVRAAGSPPRRLCAEGERSRTVASSWRRDATQWWHGVHLQRMKMELAAGIMGATGVAGLPKLDEKGGSSAGTEEGVHVLSISAHLQLADFYLKAELPTNGSQDRKLSLISQVNRVTEYTAFIS</sequence>
<organism evidence="1 2">
    <name type="scientific">Triticum urartu</name>
    <name type="common">Red wild einkorn</name>
    <name type="synonym">Crithodium urartu</name>
    <dbReference type="NCBI Taxonomy" id="4572"/>
    <lineage>
        <taxon>Eukaryota</taxon>
        <taxon>Viridiplantae</taxon>
        <taxon>Streptophyta</taxon>
        <taxon>Embryophyta</taxon>
        <taxon>Tracheophyta</taxon>
        <taxon>Spermatophyta</taxon>
        <taxon>Magnoliopsida</taxon>
        <taxon>Liliopsida</taxon>
        <taxon>Poales</taxon>
        <taxon>Poaceae</taxon>
        <taxon>BOP clade</taxon>
        <taxon>Pooideae</taxon>
        <taxon>Triticodae</taxon>
        <taxon>Triticeae</taxon>
        <taxon>Triticinae</taxon>
        <taxon>Triticum</taxon>
    </lineage>
</organism>
<accession>A0A8R7PI63</accession>
<reference evidence="1" key="2">
    <citation type="submission" date="2018-03" db="EMBL/GenBank/DDBJ databases">
        <title>The Triticum urartu genome reveals the dynamic nature of wheat genome evolution.</title>
        <authorList>
            <person name="Ling H."/>
            <person name="Ma B."/>
            <person name="Shi X."/>
            <person name="Liu H."/>
            <person name="Dong L."/>
            <person name="Sun H."/>
            <person name="Cao Y."/>
            <person name="Gao Q."/>
            <person name="Zheng S."/>
            <person name="Li Y."/>
            <person name="Yu Y."/>
            <person name="Du H."/>
            <person name="Qi M."/>
            <person name="Li Y."/>
            <person name="Yu H."/>
            <person name="Cui Y."/>
            <person name="Wang N."/>
            <person name="Chen C."/>
            <person name="Wu H."/>
            <person name="Zhao Y."/>
            <person name="Zhang J."/>
            <person name="Li Y."/>
            <person name="Zhou W."/>
            <person name="Zhang B."/>
            <person name="Hu W."/>
            <person name="Eijk M."/>
            <person name="Tang J."/>
            <person name="Witsenboer H."/>
            <person name="Zhao S."/>
            <person name="Li Z."/>
            <person name="Zhang A."/>
            <person name="Wang D."/>
            <person name="Liang C."/>
        </authorList>
    </citation>
    <scope>NUCLEOTIDE SEQUENCE [LARGE SCALE GENOMIC DNA]</scope>
    <source>
        <strain evidence="1">cv. G1812</strain>
    </source>
</reference>